<keyword evidence="1" id="KW-1133">Transmembrane helix</keyword>
<dbReference type="RefSeq" id="WP_093392187.1">
    <property type="nucleotide sequence ID" value="NZ_LT629736.1"/>
</dbReference>
<dbReference type="SMART" id="SM00421">
    <property type="entry name" value="HTH_LUXR"/>
    <property type="match status" value="1"/>
</dbReference>
<keyword evidence="4" id="KW-1185">Reference proteome</keyword>
<accession>A0A1H1Q8C7</accession>
<evidence type="ECO:0000256" key="1">
    <source>
        <dbReference type="SAM" id="Phobius"/>
    </source>
</evidence>
<feature type="transmembrane region" description="Helical" evidence="1">
    <location>
        <begin position="76"/>
        <end position="95"/>
    </location>
</feature>
<evidence type="ECO:0000259" key="2">
    <source>
        <dbReference type="PROSITE" id="PS50043"/>
    </source>
</evidence>
<dbReference type="InterPro" id="IPR036388">
    <property type="entry name" value="WH-like_DNA-bd_sf"/>
</dbReference>
<gene>
    <name evidence="3" type="ORF">SAMN05216421_1078</name>
</gene>
<dbReference type="InterPro" id="IPR016032">
    <property type="entry name" value="Sig_transdc_resp-reg_C-effctor"/>
</dbReference>
<reference evidence="4" key="1">
    <citation type="submission" date="2016-10" db="EMBL/GenBank/DDBJ databases">
        <authorList>
            <person name="Varghese N."/>
            <person name="Submissions S."/>
        </authorList>
    </citation>
    <scope>NUCLEOTIDE SEQUENCE [LARGE SCALE GENOMIC DNA]</scope>
    <source>
        <strain evidence="4">NRRL B-51270</strain>
    </source>
</reference>
<keyword evidence="1" id="KW-0472">Membrane</keyword>
<dbReference type="EMBL" id="LT629736">
    <property type="protein sequence ID" value="SDS19537.1"/>
    <property type="molecule type" value="Genomic_DNA"/>
</dbReference>
<organism evidence="3 4">
    <name type="scientific">Halopseudomonas xinjiangensis</name>
    <dbReference type="NCBI Taxonomy" id="487184"/>
    <lineage>
        <taxon>Bacteria</taxon>
        <taxon>Pseudomonadati</taxon>
        <taxon>Pseudomonadota</taxon>
        <taxon>Gammaproteobacteria</taxon>
        <taxon>Pseudomonadales</taxon>
        <taxon>Pseudomonadaceae</taxon>
        <taxon>Halopseudomonas</taxon>
    </lineage>
</organism>
<dbReference type="AlphaFoldDB" id="A0A1H1Q8C7"/>
<dbReference type="PROSITE" id="PS50043">
    <property type="entry name" value="HTH_LUXR_2"/>
    <property type="match status" value="1"/>
</dbReference>
<dbReference type="InterPro" id="IPR000792">
    <property type="entry name" value="Tscrpt_reg_LuxR_C"/>
</dbReference>
<dbReference type="OrthoDB" id="6896872at2"/>
<dbReference type="Gene3D" id="1.10.10.10">
    <property type="entry name" value="Winged helix-like DNA-binding domain superfamily/Winged helix DNA-binding domain"/>
    <property type="match status" value="1"/>
</dbReference>
<dbReference type="CDD" id="cd06170">
    <property type="entry name" value="LuxR_C_like"/>
    <property type="match status" value="1"/>
</dbReference>
<dbReference type="Proteomes" id="UP000243207">
    <property type="component" value="Chromosome I"/>
</dbReference>
<dbReference type="STRING" id="487184.SAMN05216421_1078"/>
<dbReference type="GO" id="GO:0003677">
    <property type="term" value="F:DNA binding"/>
    <property type="evidence" value="ECO:0007669"/>
    <property type="project" value="InterPro"/>
</dbReference>
<sequence length="124" mass="13802">MDTMIRGNWQGFVGSILSPRELEFTLGVAAGKTDKQMARETGLAPDSVRKRVYSAMFKLGATRRAQLIAEAMRRAIIAPLVLLLMVCCTSASLSAPDDMQRPHRVTRTQRGGRRDDFIDDTFDV</sequence>
<evidence type="ECO:0000313" key="3">
    <source>
        <dbReference type="EMBL" id="SDS19537.1"/>
    </source>
</evidence>
<dbReference type="SUPFAM" id="SSF46894">
    <property type="entry name" value="C-terminal effector domain of the bipartite response regulators"/>
    <property type="match status" value="1"/>
</dbReference>
<proteinExistence type="predicted"/>
<name>A0A1H1Q8C7_9GAMM</name>
<feature type="domain" description="HTH luxR-type" evidence="2">
    <location>
        <begin position="10"/>
        <end position="75"/>
    </location>
</feature>
<evidence type="ECO:0000313" key="4">
    <source>
        <dbReference type="Proteomes" id="UP000243207"/>
    </source>
</evidence>
<dbReference type="Pfam" id="PF00196">
    <property type="entry name" value="GerE"/>
    <property type="match status" value="1"/>
</dbReference>
<protein>
    <submittedName>
        <fullName evidence="3">Regulatory protein, luxR family</fullName>
    </submittedName>
</protein>
<keyword evidence="1" id="KW-0812">Transmembrane</keyword>
<dbReference type="GO" id="GO:0006355">
    <property type="term" value="P:regulation of DNA-templated transcription"/>
    <property type="evidence" value="ECO:0007669"/>
    <property type="project" value="InterPro"/>
</dbReference>